<organism evidence="1 2">
    <name type="scientific">Pseudomonas pohangensis</name>
    <dbReference type="NCBI Taxonomy" id="364197"/>
    <lineage>
        <taxon>Bacteria</taxon>
        <taxon>Pseudomonadati</taxon>
        <taxon>Pseudomonadota</taxon>
        <taxon>Gammaproteobacteria</taxon>
        <taxon>Pseudomonadales</taxon>
        <taxon>Pseudomonadaceae</taxon>
        <taxon>Pseudomonas</taxon>
    </lineage>
</organism>
<evidence type="ECO:0008006" key="3">
    <source>
        <dbReference type="Google" id="ProtNLM"/>
    </source>
</evidence>
<accession>A0A1H2FYQ4</accession>
<dbReference type="Pfam" id="PF10052">
    <property type="entry name" value="DUF2288"/>
    <property type="match status" value="1"/>
</dbReference>
<evidence type="ECO:0000313" key="2">
    <source>
        <dbReference type="Proteomes" id="UP000243232"/>
    </source>
</evidence>
<dbReference type="OrthoDB" id="195194at2"/>
<dbReference type="EMBL" id="LT629785">
    <property type="protein sequence ID" value="SDU12452.1"/>
    <property type="molecule type" value="Genomic_DNA"/>
</dbReference>
<gene>
    <name evidence="1" type="ORF">SAMN05216296_1913</name>
</gene>
<dbReference type="AlphaFoldDB" id="A0A1H2FYQ4"/>
<reference evidence="2" key="1">
    <citation type="submission" date="2016-10" db="EMBL/GenBank/DDBJ databases">
        <authorList>
            <person name="Varghese N."/>
            <person name="Submissions S."/>
        </authorList>
    </citation>
    <scope>NUCLEOTIDE SEQUENCE [LARGE SCALE GENOMIC DNA]</scope>
    <source>
        <strain evidence="2">DSM 17875</strain>
    </source>
</reference>
<dbReference type="Proteomes" id="UP000243232">
    <property type="component" value="Chromosome I"/>
</dbReference>
<dbReference type="STRING" id="364197.SAMN05216296_1913"/>
<proteinExistence type="predicted"/>
<dbReference type="InterPro" id="IPR018741">
    <property type="entry name" value="DUF2288"/>
</dbReference>
<sequence>MTAQPSPLYLSLLGETARISWTELQPFFARGALLQVAGELDLVAVAVALAEDDRGRVAGWLEAGLLAEVTALQAEDLLLRDPELWAVVVAPWVVIQERSGKPQLH</sequence>
<name>A0A1H2FYQ4_9PSED</name>
<dbReference type="RefSeq" id="WP_090194482.1">
    <property type="nucleotide sequence ID" value="NZ_LT629785.1"/>
</dbReference>
<keyword evidence="2" id="KW-1185">Reference proteome</keyword>
<evidence type="ECO:0000313" key="1">
    <source>
        <dbReference type="EMBL" id="SDU12452.1"/>
    </source>
</evidence>
<protein>
    <recommendedName>
        <fullName evidence="3">DUF2288 domain-containing protein</fullName>
    </recommendedName>
</protein>